<feature type="compositionally biased region" description="Low complexity" evidence="1">
    <location>
        <begin position="585"/>
        <end position="595"/>
    </location>
</feature>
<dbReference type="Proteomes" id="UP000516304">
    <property type="component" value="Chromosome TIRI35C"/>
</dbReference>
<evidence type="ECO:0000256" key="2">
    <source>
        <dbReference type="SAM" id="Phobius"/>
    </source>
</evidence>
<dbReference type="RefSeq" id="WP_188202294.1">
    <property type="nucleotide sequence ID" value="NZ_LR881183.1"/>
</dbReference>
<keyword evidence="4" id="KW-1185">Reference proteome</keyword>
<gene>
    <name evidence="3" type="ORF">TIRI35C_1411</name>
</gene>
<proteinExistence type="predicted"/>
<dbReference type="Gene3D" id="2.60.40.10">
    <property type="entry name" value="Immunoglobulins"/>
    <property type="match status" value="1"/>
</dbReference>
<keyword evidence="2" id="KW-1133">Transmembrane helix</keyword>
<evidence type="ECO:0000313" key="3">
    <source>
        <dbReference type="EMBL" id="CAD5244565.1"/>
    </source>
</evidence>
<accession>A0A7G2D7X8</accession>
<dbReference type="InterPro" id="IPR013783">
    <property type="entry name" value="Ig-like_fold"/>
</dbReference>
<organism evidence="3 4">
    <name type="scientific">Thermococcus camini</name>
    <dbReference type="NCBI Taxonomy" id="2016373"/>
    <lineage>
        <taxon>Archaea</taxon>
        <taxon>Methanobacteriati</taxon>
        <taxon>Methanobacteriota</taxon>
        <taxon>Thermococci</taxon>
        <taxon>Thermococcales</taxon>
        <taxon>Thermococcaceae</taxon>
        <taxon>Thermococcus</taxon>
    </lineage>
</organism>
<keyword evidence="2" id="KW-0812">Transmembrane</keyword>
<dbReference type="GeneID" id="58919152"/>
<feature type="transmembrane region" description="Helical" evidence="2">
    <location>
        <begin position="631"/>
        <end position="653"/>
    </location>
</feature>
<dbReference type="KEGG" id="tcq:TIRI35C_1411"/>
<evidence type="ECO:0000256" key="1">
    <source>
        <dbReference type="SAM" id="MobiDB-lite"/>
    </source>
</evidence>
<reference evidence="3 4" key="1">
    <citation type="submission" date="2020-09" db="EMBL/GenBank/DDBJ databases">
        <authorList>
            <person name="Courtine D."/>
        </authorList>
    </citation>
    <scope>NUCLEOTIDE SEQUENCE [LARGE SCALE GENOMIC DNA]</scope>
    <source>
        <strain evidence="3 4">IRI35c</strain>
    </source>
</reference>
<protein>
    <submittedName>
        <fullName evidence="3">Uncharacterized protein</fullName>
    </submittedName>
</protein>
<evidence type="ECO:0000313" key="4">
    <source>
        <dbReference type="Proteomes" id="UP000516304"/>
    </source>
</evidence>
<name>A0A7G2D7X8_9EURY</name>
<keyword evidence="2" id="KW-0472">Membrane</keyword>
<feature type="region of interest" description="Disordered" evidence="1">
    <location>
        <begin position="567"/>
        <end position="595"/>
    </location>
</feature>
<sequence>MKKLIILVFVVLLLPRVSADSSITGWFSYPFTIDPGTGEVRVGDVSLDDGSVLVYPGGYSTGMSVLHVGESLAWNDREFDFRGGIYSGDSMYLNVSYRFPYLLEGEELLFGRYRMVLESVNEKTVTLNVSLGDRSAELALTGGKDASIGNLRISATPMPVLFDGYLRRGRALRVGGWFVEFGNYTVTSRGGELEEIVEVFVNKKRYLAEPGDTIEVDGLVINVGDLVGSEYLKVHLRLRGAYLDVDVLPSFEGWLSEGKTEKLGPYIIRVEKVLDDGGYVSIRNPCGRVLRSGFVYAGNVSSGIYYGGLLLGATGTKPSGGTRELRIVAFLNDADVPEPGDAAMLNVSLDAPDNATQLQPFEARVVITNTGPGEVRYIEVIPNFTSGFRILGDYPEYIPTIPKGGRVEFSMTIVPVKAGNLTLGDVAIVGHAPYDLSCYGMVDMTFTSERRVVHVGNAEVKYAVAVKALNGTVGTGIPLNITVTNTGNTGLPFNITVALPEDFAAIARNFTINGKWLGGSDSLGAGESRTYSMEIVPLAPGEYTITAGVESAGHVFYNSTRIVVGPQPTSSADTAEDVPTPPAPGNATTFGNGTNTTCEPEVVTKVVTVQVASNTTCGDDAKTGISQGRKLPYAAGSFVAGMVFILLLAWIAARLEES</sequence>
<dbReference type="AlphaFoldDB" id="A0A7G2D7X8"/>
<dbReference type="EMBL" id="LR881183">
    <property type="protein sequence ID" value="CAD5244565.1"/>
    <property type="molecule type" value="Genomic_DNA"/>
</dbReference>